<proteinExistence type="predicted"/>
<evidence type="ECO:0000313" key="1">
    <source>
        <dbReference type="EMBL" id="WVY93387.1"/>
    </source>
</evidence>
<gene>
    <name evidence="1" type="ORF">V8G54_032475</name>
</gene>
<evidence type="ECO:0000313" key="2">
    <source>
        <dbReference type="Proteomes" id="UP001374535"/>
    </source>
</evidence>
<dbReference type="Proteomes" id="UP001374535">
    <property type="component" value="Chromosome 10"/>
</dbReference>
<reference evidence="1 2" key="1">
    <citation type="journal article" date="2023" name="Life. Sci Alliance">
        <title>Evolutionary insights into 3D genome organization and epigenetic landscape of Vigna mungo.</title>
        <authorList>
            <person name="Junaid A."/>
            <person name="Singh B."/>
            <person name="Bhatia S."/>
        </authorList>
    </citation>
    <scope>NUCLEOTIDE SEQUENCE [LARGE SCALE GENOMIC DNA]</scope>
    <source>
        <strain evidence="1">Urdbean</strain>
    </source>
</reference>
<organism evidence="1 2">
    <name type="scientific">Vigna mungo</name>
    <name type="common">Black gram</name>
    <name type="synonym">Phaseolus mungo</name>
    <dbReference type="NCBI Taxonomy" id="3915"/>
    <lineage>
        <taxon>Eukaryota</taxon>
        <taxon>Viridiplantae</taxon>
        <taxon>Streptophyta</taxon>
        <taxon>Embryophyta</taxon>
        <taxon>Tracheophyta</taxon>
        <taxon>Spermatophyta</taxon>
        <taxon>Magnoliopsida</taxon>
        <taxon>eudicotyledons</taxon>
        <taxon>Gunneridae</taxon>
        <taxon>Pentapetalae</taxon>
        <taxon>rosids</taxon>
        <taxon>fabids</taxon>
        <taxon>Fabales</taxon>
        <taxon>Fabaceae</taxon>
        <taxon>Papilionoideae</taxon>
        <taxon>50 kb inversion clade</taxon>
        <taxon>NPAAA clade</taxon>
        <taxon>indigoferoid/millettioid clade</taxon>
        <taxon>Phaseoleae</taxon>
        <taxon>Vigna</taxon>
    </lineage>
</organism>
<protein>
    <submittedName>
        <fullName evidence="1">Uncharacterized protein</fullName>
    </submittedName>
</protein>
<dbReference type="EMBL" id="CP144691">
    <property type="protein sequence ID" value="WVY93387.1"/>
    <property type="molecule type" value="Genomic_DNA"/>
</dbReference>
<sequence length="160" mass="18676">MFSTYQNYYSEFSMQRSNSFTMVKNIQLLFVNKRRFCKIDGTSKGCSFILALSLLISWITVSNDSRPSLEVGNPFSAFVHMILVRVHCIITSISRENYGSQCKGYVHIAIKRYASKSPAIWPPSCHFQLINQLHCFYLFYNNSFIYIMFSYNYLPTNSIY</sequence>
<accession>A0AAQ3RHX7</accession>
<name>A0AAQ3RHX7_VIGMU</name>
<keyword evidence="2" id="KW-1185">Reference proteome</keyword>
<dbReference type="AlphaFoldDB" id="A0AAQ3RHX7"/>